<sequence>MACSRHSEMSLHNDIKFPPITPSQKKSLTNYLSSHTYPVQSSEEHNGESGALSVRPAARKLNWMDSSHIFAGPWRKPQLLIQLESYVNKELQTISFDQPAFQELKLQIYRDVFGRFIKEFKTYQPLLSAIKKEYENILTFQQDQIQKLEPLQSHFRLASEECDKKIQAHLEEEQAKIGALKRENRQMQKTIEDMKEKERAMQRVVDHLQAEVSNQYVQYREEGDARKLLIWQLNDLTGGSVKEDPADQKTEIQDPVVLQLALKVCREDLTKVQTELVKIKAEHWDVVPRCKWDTLTQTHTQTLLQLQTLQGDFDRLKSEYDNLLELQARETMQNKRQDSISEQVLELRKEVPQKSAKEIEEPMASSQSKPDSNTISS</sequence>
<proteinExistence type="predicted"/>
<accession>A0A3Q3EX06</accession>
<dbReference type="Proteomes" id="UP000261660">
    <property type="component" value="Unplaced"/>
</dbReference>
<keyword evidence="6" id="KW-1185">Reference proteome</keyword>
<dbReference type="Pfam" id="PF15739">
    <property type="entry name" value="TSNAXIP1_N"/>
    <property type="match status" value="1"/>
</dbReference>
<dbReference type="AlphaFoldDB" id="A0A3Q3EX06"/>
<feature type="compositionally biased region" description="Polar residues" evidence="3">
    <location>
        <begin position="364"/>
        <end position="377"/>
    </location>
</feature>
<name>A0A3Q3EX06_9LABR</name>
<dbReference type="InParanoid" id="A0A3Q3EX06"/>
<dbReference type="OrthoDB" id="261426at2759"/>
<feature type="compositionally biased region" description="Basic and acidic residues" evidence="3">
    <location>
        <begin position="1"/>
        <end position="15"/>
    </location>
</feature>
<evidence type="ECO:0000259" key="4">
    <source>
        <dbReference type="Pfam" id="PF15739"/>
    </source>
</evidence>
<dbReference type="GO" id="GO:0005737">
    <property type="term" value="C:cytoplasm"/>
    <property type="evidence" value="ECO:0007669"/>
    <property type="project" value="TreeGrafter"/>
</dbReference>
<keyword evidence="1 2" id="KW-0175">Coiled coil</keyword>
<evidence type="ECO:0000256" key="3">
    <source>
        <dbReference type="SAM" id="MobiDB-lite"/>
    </source>
</evidence>
<feature type="coiled-coil region" evidence="2">
    <location>
        <begin position="170"/>
        <end position="211"/>
    </location>
</feature>
<organism evidence="5 6">
    <name type="scientific">Labrus bergylta</name>
    <name type="common">ballan wrasse</name>
    <dbReference type="NCBI Taxonomy" id="56723"/>
    <lineage>
        <taxon>Eukaryota</taxon>
        <taxon>Metazoa</taxon>
        <taxon>Chordata</taxon>
        <taxon>Craniata</taxon>
        <taxon>Vertebrata</taxon>
        <taxon>Euteleostomi</taxon>
        <taxon>Actinopterygii</taxon>
        <taxon>Neopterygii</taxon>
        <taxon>Teleostei</taxon>
        <taxon>Neoteleostei</taxon>
        <taxon>Acanthomorphata</taxon>
        <taxon>Eupercaria</taxon>
        <taxon>Labriformes</taxon>
        <taxon>Labridae</taxon>
        <taxon>Labrus</taxon>
    </lineage>
</organism>
<reference evidence="5" key="2">
    <citation type="submission" date="2025-09" db="UniProtKB">
        <authorList>
            <consortium name="Ensembl"/>
        </authorList>
    </citation>
    <scope>IDENTIFICATION</scope>
</reference>
<evidence type="ECO:0000313" key="5">
    <source>
        <dbReference type="Ensembl" id="ENSLBEP00000011864.1"/>
    </source>
</evidence>
<evidence type="ECO:0000256" key="1">
    <source>
        <dbReference type="ARBA" id="ARBA00023054"/>
    </source>
</evidence>
<feature type="domain" description="Translin-associated factor X-interacting protein 1 N-terminal" evidence="4">
    <location>
        <begin position="84"/>
        <end position="195"/>
    </location>
</feature>
<evidence type="ECO:0000313" key="6">
    <source>
        <dbReference type="Proteomes" id="UP000261660"/>
    </source>
</evidence>
<protein>
    <submittedName>
        <fullName evidence="5">Translin associated factor X interacting protein 1</fullName>
    </submittedName>
</protein>
<dbReference type="PANTHER" id="PTHR16306">
    <property type="entry name" value="TRANSLIN-ASSOCIATED FACTOR X-INTERACTING PROTEIN 1"/>
    <property type="match status" value="1"/>
</dbReference>
<dbReference type="PANTHER" id="PTHR16306:SF0">
    <property type="entry name" value="TRANSLIN-ASSOCIATED FACTOR X-INTERACTING PROTEIN 1"/>
    <property type="match status" value="1"/>
</dbReference>
<dbReference type="STRING" id="56723.ENSLBEP00000011864"/>
<dbReference type="GeneTree" id="ENSGT00940000175197"/>
<dbReference type="InterPro" id="IPR032755">
    <property type="entry name" value="TSNAXIP1_N"/>
</dbReference>
<reference evidence="5" key="1">
    <citation type="submission" date="2025-08" db="UniProtKB">
        <authorList>
            <consortium name="Ensembl"/>
        </authorList>
    </citation>
    <scope>IDENTIFICATION</scope>
</reference>
<feature type="region of interest" description="Disordered" evidence="3">
    <location>
        <begin position="335"/>
        <end position="377"/>
    </location>
</feature>
<feature type="region of interest" description="Disordered" evidence="3">
    <location>
        <begin position="1"/>
        <end position="21"/>
    </location>
</feature>
<feature type="compositionally biased region" description="Basic and acidic residues" evidence="3">
    <location>
        <begin position="335"/>
        <end position="360"/>
    </location>
</feature>
<evidence type="ECO:0000256" key="2">
    <source>
        <dbReference type="SAM" id="Coils"/>
    </source>
</evidence>
<dbReference type="Ensembl" id="ENSLBET00000012475.1">
    <property type="protein sequence ID" value="ENSLBEP00000011864.1"/>
    <property type="gene ID" value="ENSLBEG00000009140.1"/>
</dbReference>